<evidence type="ECO:0000313" key="7">
    <source>
        <dbReference type="EMBL" id="GMM35076.1"/>
    </source>
</evidence>
<evidence type="ECO:0000256" key="1">
    <source>
        <dbReference type="ARBA" id="ARBA00008838"/>
    </source>
</evidence>
<evidence type="ECO:0000256" key="4">
    <source>
        <dbReference type="ARBA" id="ARBA00023242"/>
    </source>
</evidence>
<organism evidence="7 8">
    <name type="scientific">Saccharomycopsis crataegensis</name>
    <dbReference type="NCBI Taxonomy" id="43959"/>
    <lineage>
        <taxon>Eukaryota</taxon>
        <taxon>Fungi</taxon>
        <taxon>Dikarya</taxon>
        <taxon>Ascomycota</taxon>
        <taxon>Saccharomycotina</taxon>
        <taxon>Saccharomycetes</taxon>
        <taxon>Saccharomycopsidaceae</taxon>
        <taxon>Saccharomycopsis</taxon>
    </lineage>
</organism>
<keyword evidence="3 5" id="KW-0690">Ribosome biogenesis</keyword>
<feature type="region of interest" description="Disordered" evidence="6">
    <location>
        <begin position="125"/>
        <end position="167"/>
    </location>
</feature>
<proteinExistence type="inferred from homology"/>
<keyword evidence="8" id="KW-1185">Reference proteome</keyword>
<reference evidence="7 8" key="1">
    <citation type="journal article" date="2023" name="Elife">
        <title>Identification of key yeast species and microbe-microbe interactions impacting larval growth of Drosophila in the wild.</title>
        <authorList>
            <person name="Mure A."/>
            <person name="Sugiura Y."/>
            <person name="Maeda R."/>
            <person name="Honda K."/>
            <person name="Sakurai N."/>
            <person name="Takahashi Y."/>
            <person name="Watada M."/>
            <person name="Katoh T."/>
            <person name="Gotoh A."/>
            <person name="Gotoh Y."/>
            <person name="Taniguchi I."/>
            <person name="Nakamura K."/>
            <person name="Hayashi T."/>
            <person name="Katayama T."/>
            <person name="Uemura T."/>
            <person name="Hattori Y."/>
        </authorList>
    </citation>
    <scope>NUCLEOTIDE SEQUENCE [LARGE SCALE GENOMIC DNA]</scope>
    <source>
        <strain evidence="7 8">SC-9</strain>
    </source>
</reference>
<dbReference type="PANTHER" id="PTHR14211:SF7">
    <property type="entry name" value="RIBOSOME BIOGENESIS PROTEIN NOP53"/>
    <property type="match status" value="1"/>
</dbReference>
<dbReference type="Pfam" id="PF07767">
    <property type="entry name" value="Nop53"/>
    <property type="match status" value="1"/>
</dbReference>
<protein>
    <recommendedName>
        <fullName evidence="2 5">Ribosome biogenesis protein NOP53</fullName>
    </recommendedName>
</protein>
<dbReference type="InterPro" id="IPR011687">
    <property type="entry name" value="Nop53/GLTSCR2"/>
</dbReference>
<comment type="similarity">
    <text evidence="1 5">Belongs to the NOP53 family.</text>
</comment>
<sequence>MPEVGRPSQTSQSSRKGKKAWRKNIDISEVEESIESRREELRILGAEVEDIKSDSLFQIDVAGDATILKKKNVTVKPLKADEILAKRSKVPALVTPKHGKKKFEGVSGKEVNRLMKVAGRVQGVTTSQANASKHGLSGKKKAYDVWGEEEEDEKTKPKKKNQVEMPNILKEKSIKSYTSATVVPKTLKEAPITVKELATIPHSGKSYNPSLVSWKDLINEEYFQEKTKEDQRLALEEYQERIRELIETLDDDEEKSDDDENESEEEKDEEEGDDKHRVSVNKPVVNNKKTRAQRNKQKRHQEKLKLEKELKELKQQITSLQKVKDISEQVDSKQERILQTKEANQTKKRKSHKLGTKYHVIDDTLEVKLSDELNDSLRKLKPEGNLLYDQMRSLQSKGKIETRLRVNKKRRYTPKVTEKWSYKDFK</sequence>
<feature type="region of interest" description="Disordered" evidence="6">
    <location>
        <begin position="1"/>
        <end position="22"/>
    </location>
</feature>
<comment type="caution">
    <text evidence="7">The sequence shown here is derived from an EMBL/GenBank/DDBJ whole genome shotgun (WGS) entry which is preliminary data.</text>
</comment>
<feature type="compositionally biased region" description="Basic and acidic residues" evidence="6">
    <location>
        <begin position="322"/>
        <end position="339"/>
    </location>
</feature>
<name>A0AAV5QK70_9ASCO</name>
<dbReference type="GO" id="GO:0000027">
    <property type="term" value="P:ribosomal large subunit assembly"/>
    <property type="evidence" value="ECO:0007669"/>
    <property type="project" value="UniProtKB-UniRule"/>
</dbReference>
<comment type="function">
    <text evidence="5">May play a role in ribosome biogenesis.</text>
</comment>
<dbReference type="PIRSF" id="PIRSF017302">
    <property type="entry name" value="Gltscr2"/>
    <property type="match status" value="1"/>
</dbReference>
<feature type="compositionally biased region" description="Basic residues" evidence="6">
    <location>
        <begin position="288"/>
        <end position="302"/>
    </location>
</feature>
<dbReference type="RefSeq" id="XP_064852076.1">
    <property type="nucleotide sequence ID" value="XM_064996004.1"/>
</dbReference>
<evidence type="ECO:0000256" key="3">
    <source>
        <dbReference type="ARBA" id="ARBA00022517"/>
    </source>
</evidence>
<accession>A0AAV5QK70</accession>
<dbReference type="GO" id="GO:0005654">
    <property type="term" value="C:nucleoplasm"/>
    <property type="evidence" value="ECO:0007669"/>
    <property type="project" value="UniProtKB-SubCell"/>
</dbReference>
<keyword evidence="4 5" id="KW-0539">Nucleus</keyword>
<dbReference type="PANTHER" id="PTHR14211">
    <property type="entry name" value="GLIOMA SUPPRESSOR CANDIDATE REGION GENE 2"/>
    <property type="match status" value="1"/>
</dbReference>
<dbReference type="Proteomes" id="UP001360560">
    <property type="component" value="Unassembled WGS sequence"/>
</dbReference>
<dbReference type="GO" id="GO:0006364">
    <property type="term" value="P:rRNA processing"/>
    <property type="evidence" value="ECO:0007669"/>
    <property type="project" value="TreeGrafter"/>
</dbReference>
<feature type="region of interest" description="Disordered" evidence="6">
    <location>
        <begin position="244"/>
        <end position="303"/>
    </location>
</feature>
<evidence type="ECO:0000256" key="2">
    <source>
        <dbReference type="ARBA" id="ARBA00018339"/>
    </source>
</evidence>
<dbReference type="EMBL" id="BTFZ01000004">
    <property type="protein sequence ID" value="GMM35076.1"/>
    <property type="molecule type" value="Genomic_DNA"/>
</dbReference>
<feature type="region of interest" description="Disordered" evidence="6">
    <location>
        <begin position="321"/>
        <end position="352"/>
    </location>
</feature>
<dbReference type="GeneID" id="90073055"/>
<dbReference type="GO" id="GO:0008097">
    <property type="term" value="F:5S rRNA binding"/>
    <property type="evidence" value="ECO:0007669"/>
    <property type="project" value="TreeGrafter"/>
</dbReference>
<feature type="compositionally biased region" description="Acidic residues" evidence="6">
    <location>
        <begin position="247"/>
        <end position="272"/>
    </location>
</feature>
<evidence type="ECO:0000313" key="8">
    <source>
        <dbReference type="Proteomes" id="UP001360560"/>
    </source>
</evidence>
<evidence type="ECO:0000256" key="5">
    <source>
        <dbReference type="PIRNR" id="PIRNR017302"/>
    </source>
</evidence>
<gene>
    <name evidence="7" type="ORF">DASC09_024010</name>
</gene>
<dbReference type="AlphaFoldDB" id="A0AAV5QK70"/>
<dbReference type="GO" id="GO:0005730">
    <property type="term" value="C:nucleolus"/>
    <property type="evidence" value="ECO:0007669"/>
    <property type="project" value="UniProtKB-SubCell"/>
</dbReference>
<evidence type="ECO:0000256" key="6">
    <source>
        <dbReference type="SAM" id="MobiDB-lite"/>
    </source>
</evidence>
<comment type="subcellular location">
    <subcellularLocation>
        <location evidence="5">Nucleus</location>
        <location evidence="5">Nucleolus</location>
    </subcellularLocation>
    <subcellularLocation>
        <location evidence="5">Nucleus</location>
        <location evidence="5">Nucleoplasm</location>
    </subcellularLocation>
</comment>